<dbReference type="Proteomes" id="UP000478052">
    <property type="component" value="Unassembled WGS sequence"/>
</dbReference>
<evidence type="ECO:0008006" key="3">
    <source>
        <dbReference type="Google" id="ProtNLM"/>
    </source>
</evidence>
<reference evidence="1 2" key="1">
    <citation type="submission" date="2019-08" db="EMBL/GenBank/DDBJ databases">
        <title>Whole genome of Aphis craccivora.</title>
        <authorList>
            <person name="Voronova N.V."/>
            <person name="Shulinski R.S."/>
            <person name="Bandarenka Y.V."/>
            <person name="Zhorov D.G."/>
            <person name="Warner D."/>
        </authorList>
    </citation>
    <scope>NUCLEOTIDE SEQUENCE [LARGE SCALE GENOMIC DNA]</scope>
    <source>
        <strain evidence="1">180601</strain>
        <tissue evidence="1">Whole Body</tissue>
    </source>
</reference>
<sequence>MKNTLIPEKVIGATRDSSGMKKELHGMLVTFVSHRLKDIVAFTINKLKKVGIKPKVVICDQGTNNISMQKLFGVDRLKPYNITFEEENIYFFHDSPHLINNTDFKLYSQLGIMTLVGLNKMSSNSIHTANCIKLFDDLFDTFNSNTQSELKVLRRPVSNDPCHWELLNKADKSKGTNNINPDASKFNSSMWMLLCYHLLTPSIEGNCEIDACQFLTKLH</sequence>
<accession>A0A6G0Y0Y0</accession>
<gene>
    <name evidence="1" type="ORF">FWK35_00025332</name>
</gene>
<comment type="caution">
    <text evidence="1">The sequence shown here is derived from an EMBL/GenBank/DDBJ whole genome shotgun (WGS) entry which is preliminary data.</text>
</comment>
<name>A0A6G0Y0Y0_APHCR</name>
<evidence type="ECO:0000313" key="2">
    <source>
        <dbReference type="Proteomes" id="UP000478052"/>
    </source>
</evidence>
<dbReference type="AlphaFoldDB" id="A0A6G0Y0Y0"/>
<organism evidence="1 2">
    <name type="scientific">Aphis craccivora</name>
    <name type="common">Cowpea aphid</name>
    <dbReference type="NCBI Taxonomy" id="307492"/>
    <lineage>
        <taxon>Eukaryota</taxon>
        <taxon>Metazoa</taxon>
        <taxon>Ecdysozoa</taxon>
        <taxon>Arthropoda</taxon>
        <taxon>Hexapoda</taxon>
        <taxon>Insecta</taxon>
        <taxon>Pterygota</taxon>
        <taxon>Neoptera</taxon>
        <taxon>Paraneoptera</taxon>
        <taxon>Hemiptera</taxon>
        <taxon>Sternorrhyncha</taxon>
        <taxon>Aphidomorpha</taxon>
        <taxon>Aphidoidea</taxon>
        <taxon>Aphididae</taxon>
        <taxon>Aphidini</taxon>
        <taxon>Aphis</taxon>
        <taxon>Aphis</taxon>
    </lineage>
</organism>
<protein>
    <recommendedName>
        <fullName evidence="3">Transposable element P transposase</fullName>
    </recommendedName>
</protein>
<dbReference type="EMBL" id="VUJU01006967">
    <property type="protein sequence ID" value="KAF0747079.1"/>
    <property type="molecule type" value="Genomic_DNA"/>
</dbReference>
<keyword evidence="2" id="KW-1185">Reference proteome</keyword>
<evidence type="ECO:0000313" key="1">
    <source>
        <dbReference type="EMBL" id="KAF0747079.1"/>
    </source>
</evidence>
<proteinExistence type="predicted"/>